<gene>
    <name evidence="1" type="ORF">A3J47_00480</name>
</gene>
<dbReference type="EMBL" id="MGJV01000016">
    <property type="protein sequence ID" value="OGN15095.1"/>
    <property type="molecule type" value="Genomic_DNA"/>
</dbReference>
<evidence type="ECO:0000313" key="2">
    <source>
        <dbReference type="Proteomes" id="UP000176581"/>
    </source>
</evidence>
<dbReference type="AlphaFoldDB" id="A0A1F8FPU8"/>
<name>A0A1F8FPU8_9BACT</name>
<organism evidence="1 2">
    <name type="scientific">Candidatus Yanofskybacteria bacterium RIFCSPHIGHO2_02_FULL_43_22</name>
    <dbReference type="NCBI Taxonomy" id="1802681"/>
    <lineage>
        <taxon>Bacteria</taxon>
        <taxon>Candidatus Yanofskyibacteriota</taxon>
    </lineage>
</organism>
<reference evidence="1 2" key="1">
    <citation type="journal article" date="2016" name="Nat. Commun.">
        <title>Thousands of microbial genomes shed light on interconnected biogeochemical processes in an aquifer system.</title>
        <authorList>
            <person name="Anantharaman K."/>
            <person name="Brown C.T."/>
            <person name="Hug L.A."/>
            <person name="Sharon I."/>
            <person name="Castelle C.J."/>
            <person name="Probst A.J."/>
            <person name="Thomas B.C."/>
            <person name="Singh A."/>
            <person name="Wilkins M.J."/>
            <person name="Karaoz U."/>
            <person name="Brodie E.L."/>
            <person name="Williams K.H."/>
            <person name="Hubbard S.S."/>
            <person name="Banfield J.F."/>
        </authorList>
    </citation>
    <scope>NUCLEOTIDE SEQUENCE [LARGE SCALE GENOMIC DNA]</scope>
</reference>
<protein>
    <recommendedName>
        <fullName evidence="3">Phosphoribosyl-ATP pyrophosphohydrolase</fullName>
    </recommendedName>
</protein>
<accession>A0A1F8FPU8</accession>
<dbReference type="InterPro" id="IPR038735">
    <property type="entry name" value="MSMEG_1276-like_NTP-PPase_dom"/>
</dbReference>
<evidence type="ECO:0000313" key="1">
    <source>
        <dbReference type="EMBL" id="OGN15095.1"/>
    </source>
</evidence>
<comment type="caution">
    <text evidence="1">The sequence shown here is derived from an EMBL/GenBank/DDBJ whole genome shotgun (WGS) entry which is preliminary data.</text>
</comment>
<dbReference type="Proteomes" id="UP000176581">
    <property type="component" value="Unassembled WGS sequence"/>
</dbReference>
<dbReference type="CDD" id="cd11532">
    <property type="entry name" value="NTP-PPase_COG4997"/>
    <property type="match status" value="1"/>
</dbReference>
<proteinExistence type="predicted"/>
<evidence type="ECO:0008006" key="3">
    <source>
        <dbReference type="Google" id="ProtNLM"/>
    </source>
</evidence>
<sequence>MRYDKLVRDKIPEIMRANNGNPIVHIASREELKIKLADKLYEEAKEFLISWNENELADLSEVIRALSEVIGSSPEQVEFERQKKAQERGGFFEGIVLDEA</sequence>